<dbReference type="AlphaFoldDB" id="A0A0R0D226"/>
<sequence length="312" mass="33608">MNPTFRTAVLAASVALCLAACQKGASSSAAVEGADKINAYIACFNGVQQPIQESFQRYVSWIADPAAGPTGKEETVRAPGTVLSHRVEFCGAPLTAALAQQPANAALDPAARRYQEAFTALNEKIGEAVRYYDREDYKRDGGEGMRQRHAPLMEAYSAFFEAGDAMDAALEANEDQRRKEQIAAIEKEEGRSAAFYHLSIIGEGKQLVKVLDGDAPDLAAGRAQLARYQSVLEEAAKAKIGQGDPMWGHMERSADKLASEGGRRIERLQANQPLSRSDQILLESGGMPPSGTAPALLASYNDLVDMSNRMAR</sequence>
<dbReference type="PATRIC" id="fig|517011.3.peg.2686"/>
<proteinExistence type="predicted"/>
<dbReference type="EMBL" id="LDJK01000065">
    <property type="protein sequence ID" value="KRG72802.1"/>
    <property type="molecule type" value="Genomic_DNA"/>
</dbReference>
<accession>A0A0R0D226</accession>
<evidence type="ECO:0000256" key="1">
    <source>
        <dbReference type="SAM" id="SignalP"/>
    </source>
</evidence>
<protein>
    <recommendedName>
        <fullName evidence="4">Lipoprotein</fullName>
    </recommendedName>
</protein>
<evidence type="ECO:0000313" key="2">
    <source>
        <dbReference type="EMBL" id="KRG72802.1"/>
    </source>
</evidence>
<comment type="caution">
    <text evidence="2">The sequence shown here is derived from an EMBL/GenBank/DDBJ whole genome shotgun (WGS) entry which is preliminary data.</text>
</comment>
<organism evidence="2 3">
    <name type="scientific">Stenotrophomonas chelatiphaga</name>
    <dbReference type="NCBI Taxonomy" id="517011"/>
    <lineage>
        <taxon>Bacteria</taxon>
        <taxon>Pseudomonadati</taxon>
        <taxon>Pseudomonadota</taxon>
        <taxon>Gammaproteobacteria</taxon>
        <taxon>Lysobacterales</taxon>
        <taxon>Lysobacteraceae</taxon>
        <taxon>Stenotrophomonas</taxon>
    </lineage>
</organism>
<feature type="signal peptide" evidence="1">
    <location>
        <begin position="1"/>
        <end position="25"/>
    </location>
</feature>
<name>A0A0R0D226_9GAMM</name>
<keyword evidence="3" id="KW-1185">Reference proteome</keyword>
<keyword evidence="1" id="KW-0732">Signal</keyword>
<dbReference type="RefSeq" id="WP_057509168.1">
    <property type="nucleotide sequence ID" value="NZ_LDJK01000065.1"/>
</dbReference>
<dbReference type="Proteomes" id="UP000051386">
    <property type="component" value="Unassembled WGS sequence"/>
</dbReference>
<evidence type="ECO:0000313" key="3">
    <source>
        <dbReference type="Proteomes" id="UP000051386"/>
    </source>
</evidence>
<feature type="chain" id="PRO_5006395040" description="Lipoprotein" evidence="1">
    <location>
        <begin position="26"/>
        <end position="312"/>
    </location>
</feature>
<reference evidence="2 3" key="1">
    <citation type="submission" date="2015-05" db="EMBL/GenBank/DDBJ databases">
        <title>Genome sequencing and analysis of members of genus Stenotrophomonas.</title>
        <authorList>
            <person name="Patil P.P."/>
            <person name="Midha S."/>
            <person name="Patil P.B."/>
        </authorList>
    </citation>
    <scope>NUCLEOTIDE SEQUENCE [LARGE SCALE GENOMIC DNA]</scope>
    <source>
        <strain evidence="2 3">DSM 21508</strain>
    </source>
</reference>
<gene>
    <name evidence="2" type="ORF">ABB28_13825</name>
</gene>
<evidence type="ECO:0008006" key="4">
    <source>
        <dbReference type="Google" id="ProtNLM"/>
    </source>
</evidence>
<dbReference type="Pfam" id="PF12889">
    <property type="entry name" value="DUF3829"/>
    <property type="match status" value="1"/>
</dbReference>
<dbReference type="InterPro" id="IPR024291">
    <property type="entry name" value="DUF3829"/>
</dbReference>